<proteinExistence type="predicted"/>
<dbReference type="InterPro" id="IPR031507">
    <property type="entry name" value="PTP2"/>
</dbReference>
<reference evidence="2 3" key="1">
    <citation type="submission" date="2019-01" db="EMBL/GenBank/DDBJ databases">
        <title>Genomes sequencing and comparative genomics of infectious freshwater microsporidia, Cucumispora dikerogammari and Thelohania contejeani.</title>
        <authorList>
            <person name="Cormier A."/>
            <person name="Giraud I."/>
            <person name="Wattier R."/>
            <person name="Teixeira M."/>
            <person name="Grandjean F."/>
            <person name="Rigaud T."/>
            <person name="Cordaux R."/>
        </authorList>
    </citation>
    <scope>NUCLEOTIDE SEQUENCE [LARGE SCALE GENOMIC DNA]</scope>
    <source>
        <strain evidence="2">T1</strain>
        <tissue evidence="2">Spores</tissue>
    </source>
</reference>
<sequence>MILHFEMTRILYVPIFLMGIFLVRAQGSVKQAQLANAQQGDVIKTALNQITAEKLPSGVASKFLNGTDISQMYCDTKGVDGKWTVIDDNMRKECIKGVLNNKAKAQRILQHLSNPKTDCKYTVSKKSMVCHVRRVMTNVINDPYYQLYIFGNVVELVKDGVVIMMAVAEKFNYTITSKSKKKQQPLHAPNASLTFNVLGGFLGQKGEIPTPKRDDPCASCLEMMNKGTALDGKQDSCGGCDSFMDFTSLKPDTFRYVNKGDTKKDLVESPKPAESTTDKESES</sequence>
<accession>A0ABQ7I1M0</accession>
<evidence type="ECO:0000313" key="2">
    <source>
        <dbReference type="EMBL" id="KAF7684356.1"/>
    </source>
</evidence>
<organism evidence="2 3">
    <name type="scientific">Astathelohania contejeani</name>
    <dbReference type="NCBI Taxonomy" id="164912"/>
    <lineage>
        <taxon>Eukaryota</taxon>
        <taxon>Fungi</taxon>
        <taxon>Fungi incertae sedis</taxon>
        <taxon>Microsporidia</taxon>
        <taxon>Astathelohaniidae</taxon>
        <taxon>Astathelohania</taxon>
    </lineage>
</organism>
<protein>
    <submittedName>
        <fullName evidence="2">Uncharacterized protein</fullName>
    </submittedName>
</protein>
<evidence type="ECO:0000313" key="3">
    <source>
        <dbReference type="Proteomes" id="UP001516464"/>
    </source>
</evidence>
<gene>
    <name evidence="2" type="ORF">TCON_0468</name>
</gene>
<dbReference type="Proteomes" id="UP001516464">
    <property type="component" value="Unassembled WGS sequence"/>
</dbReference>
<dbReference type="EMBL" id="SBIQ01000017">
    <property type="protein sequence ID" value="KAF7684356.1"/>
    <property type="molecule type" value="Genomic_DNA"/>
</dbReference>
<name>A0ABQ7I1M0_9MICR</name>
<comment type="caution">
    <text evidence="2">The sequence shown here is derived from an EMBL/GenBank/DDBJ whole genome shotgun (WGS) entry which is preliminary data.</text>
</comment>
<feature type="region of interest" description="Disordered" evidence="1">
    <location>
        <begin position="259"/>
        <end position="283"/>
    </location>
</feature>
<keyword evidence="3" id="KW-1185">Reference proteome</keyword>
<evidence type="ECO:0000256" key="1">
    <source>
        <dbReference type="SAM" id="MobiDB-lite"/>
    </source>
</evidence>
<dbReference type="Pfam" id="PF17022">
    <property type="entry name" value="PTP2"/>
    <property type="match status" value="1"/>
</dbReference>
<feature type="compositionally biased region" description="Basic and acidic residues" evidence="1">
    <location>
        <begin position="259"/>
        <end position="268"/>
    </location>
</feature>